<dbReference type="Gene3D" id="3.40.50.670">
    <property type="match status" value="1"/>
</dbReference>
<dbReference type="Gene3D" id="3.30.230.10">
    <property type="match status" value="1"/>
</dbReference>
<dbReference type="InterPro" id="IPR013757">
    <property type="entry name" value="Topo_IIA_A_a_sf"/>
</dbReference>
<dbReference type="Proteomes" id="UP000094236">
    <property type="component" value="Unassembled WGS sequence"/>
</dbReference>
<dbReference type="PANTHER" id="PTHR10169:SF38">
    <property type="entry name" value="DNA TOPOISOMERASE 2"/>
    <property type="match status" value="1"/>
</dbReference>
<feature type="compositionally biased region" description="Polar residues" evidence="18">
    <location>
        <begin position="1325"/>
        <end position="1344"/>
    </location>
</feature>
<dbReference type="PROSITE" id="PS00177">
    <property type="entry name" value="TOPOISOMERASE_II"/>
    <property type="match status" value="1"/>
</dbReference>
<evidence type="ECO:0000256" key="12">
    <source>
        <dbReference type="ARBA" id="ARBA00023125"/>
    </source>
</evidence>
<keyword evidence="13 15" id="KW-0413">Isomerase</keyword>
<keyword evidence="12 15" id="KW-0238">DNA-binding</keyword>
<evidence type="ECO:0000259" key="20">
    <source>
        <dbReference type="PROSITE" id="PS52040"/>
    </source>
</evidence>
<dbReference type="InterPro" id="IPR001241">
    <property type="entry name" value="Topo_IIA"/>
</dbReference>
<dbReference type="GO" id="GO:0000019">
    <property type="term" value="P:regulation of mitotic recombination"/>
    <property type="evidence" value="ECO:0007669"/>
    <property type="project" value="EnsemblFungi"/>
</dbReference>
<dbReference type="GO" id="GO:0003677">
    <property type="term" value="F:DNA binding"/>
    <property type="evidence" value="ECO:0007669"/>
    <property type="project" value="UniProtKB-UniRule"/>
</dbReference>
<dbReference type="FunFam" id="3.30.565.10:FF:000004">
    <property type="entry name" value="DNA topoisomerase 2"/>
    <property type="match status" value="1"/>
</dbReference>
<dbReference type="InterPro" id="IPR003594">
    <property type="entry name" value="HATPase_dom"/>
</dbReference>
<gene>
    <name evidence="21" type="ORF">PACTADRAFT_50962</name>
</gene>
<proteinExistence type="inferred from homology"/>
<comment type="function">
    <text evidence="14 16">Control of topological states of DNA by transient breakage and subsequent rejoining of DNA strands. Topoisomerase II makes double-strand breaks.</text>
</comment>
<name>A0A1E4TQQ1_PACTA</name>
<feature type="compositionally biased region" description="Low complexity" evidence="18">
    <location>
        <begin position="1403"/>
        <end position="1419"/>
    </location>
</feature>
<feature type="region of interest" description="Disordered" evidence="18">
    <location>
        <begin position="15"/>
        <end position="69"/>
    </location>
</feature>
<dbReference type="Pfam" id="PF01751">
    <property type="entry name" value="Toprim"/>
    <property type="match status" value="1"/>
</dbReference>
<dbReference type="Gene3D" id="1.10.268.10">
    <property type="entry name" value="Topoisomerase, domain 3"/>
    <property type="match status" value="1"/>
</dbReference>
<evidence type="ECO:0000256" key="13">
    <source>
        <dbReference type="ARBA" id="ARBA00023235"/>
    </source>
</evidence>
<dbReference type="SMART" id="SM00433">
    <property type="entry name" value="TOP2c"/>
    <property type="match status" value="1"/>
</dbReference>
<dbReference type="GO" id="GO:0097047">
    <property type="term" value="C:DNA replication termination region"/>
    <property type="evidence" value="ECO:0007669"/>
    <property type="project" value="EnsemblFungi"/>
</dbReference>
<feature type="active site" description="O-(5'-phospho-DNA)-tyrosine intermediate" evidence="15">
    <location>
        <position position="850"/>
    </location>
</feature>
<evidence type="ECO:0000256" key="14">
    <source>
        <dbReference type="ARBA" id="ARBA00053943"/>
    </source>
</evidence>
<evidence type="ECO:0000256" key="18">
    <source>
        <dbReference type="SAM" id="MobiDB-lite"/>
    </source>
</evidence>
<evidence type="ECO:0000256" key="4">
    <source>
        <dbReference type="ARBA" id="ARBA00011080"/>
    </source>
</evidence>
<keyword evidence="7" id="KW-0479">Metal-binding</keyword>
<dbReference type="GO" id="GO:0006265">
    <property type="term" value="P:DNA topological change"/>
    <property type="evidence" value="ECO:0007669"/>
    <property type="project" value="UniProtKB-UniRule"/>
</dbReference>
<dbReference type="GO" id="GO:0034080">
    <property type="term" value="P:CENP-A containing chromatin assembly"/>
    <property type="evidence" value="ECO:0007669"/>
    <property type="project" value="EnsemblFungi"/>
</dbReference>
<dbReference type="CDD" id="cd16930">
    <property type="entry name" value="HATPase_TopII-like"/>
    <property type="match status" value="1"/>
</dbReference>
<dbReference type="InterPro" id="IPR050634">
    <property type="entry name" value="DNA_Topoisomerase_II"/>
</dbReference>
<feature type="compositionally biased region" description="Basic and acidic residues" evidence="18">
    <location>
        <begin position="1345"/>
        <end position="1355"/>
    </location>
</feature>
<dbReference type="InterPro" id="IPR001154">
    <property type="entry name" value="TopoII_euk"/>
</dbReference>
<evidence type="ECO:0000256" key="9">
    <source>
        <dbReference type="ARBA" id="ARBA00022840"/>
    </source>
</evidence>
<dbReference type="InterPro" id="IPR018522">
    <property type="entry name" value="TopoIIA_CS"/>
</dbReference>
<dbReference type="InterPro" id="IPR013760">
    <property type="entry name" value="Topo_IIA-like_dom_sf"/>
</dbReference>
<dbReference type="InterPro" id="IPR013759">
    <property type="entry name" value="Topo_IIA_B_C"/>
</dbReference>
<dbReference type="OrthoDB" id="276498at2759"/>
<sequence>MSDLSDDEFIMSEADDDFVSGGKKAPKVNATKKKPLKDTTNTTSVSASASSKTSGSISNSAVSKKNKTASEQYQKLSQLEHILKRPDTYVGSVEKFSSELWIYDEDTESMALKTVSIVPGLFKIFDEILVNAADNKIRDASMKRIDVTIDPEKNLIEVKNDGKGIPIVIHEKEKIYIPELIFGNLLTSSNYDDDEKKVTGGRNGYGAKLANIFSTEFTVETADKTKLYKQTWKGNMQTVGKPKITDLKKPTEYTKISFCPDLSKFHMEKLDEDILGVMRRRVYDICGSVSGVDVSLNGKKLKIKGFKQYVGMYVKALEEARNPTPAVKTEDDTPQPTSTPPPTIVHQVINDRWEIAFAVTSDSFKQVSFVNSIATTSGGTHVNYLSDMLVKEITEAVKKRNKKAIIKPFQIRNSMFIFINCLIENPSFTSQTKEQLTTRPSQFGGKKITIPDEFLKKVMKTEIIANALEAAASNAEKALARSDGTKKNRITKYVKLEDANKAGTREGYKSTLILTEGDSAKTLAVAGLAVVGRDYYGCYPLRGKMLNIREAGIDQIMKNAEIQAIKEIMGLKQSVVYDSQKVKDLRYGHIMIMTDQDTDGSHIKGLIINFLTSFKGLLNVPGFLLDFMTPIVKVTISGKNKRVLSFYNMPEYEKWRETEGKTCSWKQKYYKGLGTSSQQEAREYFSNLDRHLKEFHSLQGNDDANIDLAFSKKRADDRKEWLRGFQPGTHLDPTLKEVYISEFINKELILFSMADNIRSIPSVLDGFKPGQRKVLFACFKRNLINDIKVSELAGFVSEKTGYHHGEQSLVQTIIGLAQDFVGSNNIYLLMPNGSFGTRATGGKDASAARYIFTELSKITPFIFNSDDNALYSYVQDDEQTVEPEWYLPVIPMILVNGADGIGTGWSTNIPNYNPLDLTKNIKHLMNDEEIEDMIPWYRGWEGNIEPNGPDKYKMTGVITQIDDNTLVITELPVKMWINSMKEFLLLGLSGNEKTKPWIEDMTEEHGVGIKFVVTLSDLEMKKTHEIGVYERFKLNQSVSLSNMVAFDPNGRIKKYESAEEILRDYYFIRLEFYQKRKDHLSEDLSNQLERLSAQARFIKLIIDGSLVISNRKKVDIIDDLIELEFPKLGSNGKMIKVENSDTAVTQDDIAVAEEEEEEVEELEGVEGAVINKRSILSSYDYLLNLPIYNLTFEKYQKLLEEQKKKEDVLITLLKKSAKDLWSEDLEKFEEQYAKFLEQDEEKKNSLIPDKVSGKKKGKRKFKTDTSATSATSKKVKPNTNSKVKKESSVEPNKLPKQKQSTLPISSAVKKEEVKSEKPRFPSVFGRSNTIFGSPKTSKAPNSSTKKNDDILKPEEITSYFNIDSDDDDLKDIRSSSNSGSTSKNPTSSAFVISDDDDDENNRSLLKAASTLSKSKFSFDSSDEEVESTPVPKTSIPKNNKIKNDPVNQKKPTVKKPNAKSLKSSTQKESESDLEMLDSSEATPEPVSRPRRAVKAGSKKVNTYKFSDDEDEDENDEDEEEDDDVEEIDDDSDDYYE</sequence>
<comment type="catalytic activity">
    <reaction evidence="1 15 16">
        <text>ATP-dependent breakage, passage and rejoining of double-stranded DNA.</text>
        <dbReference type="EC" id="5.6.2.2"/>
    </reaction>
</comment>
<evidence type="ECO:0000256" key="1">
    <source>
        <dbReference type="ARBA" id="ARBA00000185"/>
    </source>
</evidence>
<comment type="subunit">
    <text evidence="16">Homodimer.</text>
</comment>
<dbReference type="STRING" id="669874.A0A1E4TQQ1"/>
<dbReference type="SUPFAM" id="SSF55874">
    <property type="entry name" value="ATPase domain of HSP90 chaperone/DNA topoisomerase II/histidine kinase"/>
    <property type="match status" value="1"/>
</dbReference>
<protein>
    <recommendedName>
        <fullName evidence="6 16">DNA topoisomerase 2</fullName>
        <ecNumber evidence="5 16">5.6.2.2</ecNumber>
    </recommendedName>
</protein>
<evidence type="ECO:0000256" key="15">
    <source>
        <dbReference type="PROSITE-ProRule" id="PRU01384"/>
    </source>
</evidence>
<feature type="region of interest" description="Disordered" evidence="18">
    <location>
        <begin position="322"/>
        <end position="344"/>
    </location>
</feature>
<evidence type="ECO:0000259" key="19">
    <source>
        <dbReference type="PROSITE" id="PS50880"/>
    </source>
</evidence>
<dbReference type="PRINTS" id="PR01158">
    <property type="entry name" value="TOPISMRASEII"/>
</dbReference>
<feature type="compositionally biased region" description="Low complexity" evidence="18">
    <location>
        <begin position="1374"/>
        <end position="1388"/>
    </location>
</feature>
<dbReference type="FunFam" id="3.30.230.10:FF:000008">
    <property type="entry name" value="DNA topoisomerase 2"/>
    <property type="match status" value="1"/>
</dbReference>
<keyword evidence="10" id="KW-0460">Magnesium</keyword>
<dbReference type="InterPro" id="IPR014721">
    <property type="entry name" value="Ribsml_uS5_D2-typ_fold_subgr"/>
</dbReference>
<dbReference type="InterPro" id="IPR036890">
    <property type="entry name" value="HATPase_C_sf"/>
</dbReference>
<evidence type="ECO:0000256" key="3">
    <source>
        <dbReference type="ARBA" id="ARBA00001946"/>
    </source>
</evidence>
<dbReference type="GO" id="GO:0006271">
    <property type="term" value="P:DNA strand elongation involved in DNA replication"/>
    <property type="evidence" value="ECO:0007669"/>
    <property type="project" value="EnsemblFungi"/>
</dbReference>
<dbReference type="Gene3D" id="3.30.565.10">
    <property type="entry name" value="Histidine kinase-like ATPase, C-terminal domain"/>
    <property type="match status" value="1"/>
</dbReference>
<dbReference type="GO" id="GO:0097046">
    <property type="term" value="P:replication fork progression beyond termination site"/>
    <property type="evidence" value="ECO:0007669"/>
    <property type="project" value="EnsemblFungi"/>
</dbReference>
<evidence type="ECO:0000313" key="22">
    <source>
        <dbReference type="Proteomes" id="UP000094236"/>
    </source>
</evidence>
<feature type="compositionally biased region" description="Low complexity" evidence="18">
    <location>
        <begin position="39"/>
        <end position="61"/>
    </location>
</feature>
<dbReference type="Pfam" id="PF00204">
    <property type="entry name" value="DNA_gyraseB"/>
    <property type="match status" value="1"/>
</dbReference>
<dbReference type="CDD" id="cd03481">
    <property type="entry name" value="TopoIIA_Trans_ScTopoIIA"/>
    <property type="match status" value="1"/>
</dbReference>
<feature type="compositionally biased region" description="Acidic residues" evidence="18">
    <location>
        <begin position="1507"/>
        <end position="1536"/>
    </location>
</feature>
<dbReference type="EMBL" id="KV454016">
    <property type="protein sequence ID" value="ODV94073.1"/>
    <property type="molecule type" value="Genomic_DNA"/>
</dbReference>
<dbReference type="InterPro" id="IPR013758">
    <property type="entry name" value="Topo_IIA_A/C_ab"/>
</dbReference>
<feature type="region of interest" description="Disordered" evidence="18">
    <location>
        <begin position="1246"/>
        <end position="1536"/>
    </location>
</feature>
<dbReference type="FunFam" id="3.90.199.10:FF:000002">
    <property type="entry name" value="DNA topoisomerase 2"/>
    <property type="match status" value="1"/>
</dbReference>
<dbReference type="FunFam" id="3.30.1490.30:FF:000001">
    <property type="entry name" value="DNA topoisomerase 2"/>
    <property type="match status" value="1"/>
</dbReference>
<accession>A0A1E4TQQ1</accession>
<dbReference type="SMART" id="SM00387">
    <property type="entry name" value="HATPase_c"/>
    <property type="match status" value="1"/>
</dbReference>
<dbReference type="GO" id="GO:0000712">
    <property type="term" value="P:resolution of meiotic recombination intermediates"/>
    <property type="evidence" value="ECO:0007669"/>
    <property type="project" value="TreeGrafter"/>
</dbReference>
<dbReference type="Pfam" id="PF00521">
    <property type="entry name" value="DNA_topoisoIV"/>
    <property type="match status" value="1"/>
</dbReference>
<dbReference type="GO" id="GO:0005524">
    <property type="term" value="F:ATP binding"/>
    <property type="evidence" value="ECO:0007669"/>
    <property type="project" value="UniProtKB-UniRule"/>
</dbReference>
<dbReference type="Gene3D" id="3.30.1490.30">
    <property type="match status" value="1"/>
</dbReference>
<dbReference type="Gene3D" id="3.30.1360.40">
    <property type="match status" value="1"/>
</dbReference>
<dbReference type="Gene3D" id="3.90.199.10">
    <property type="entry name" value="Topoisomerase II, domain 5"/>
    <property type="match status" value="1"/>
</dbReference>
<keyword evidence="17" id="KW-0175">Coiled coil</keyword>
<comment type="cofactor">
    <cofactor evidence="3">
        <name>Mg(2+)</name>
        <dbReference type="ChEBI" id="CHEBI:18420"/>
    </cofactor>
</comment>
<keyword evidence="8 16" id="KW-0547">Nucleotide-binding</keyword>
<comment type="similarity">
    <text evidence="4 16">Belongs to the type II topoisomerase family.</text>
</comment>
<dbReference type="FunFam" id="3.40.50.670:FF:000001">
    <property type="entry name" value="DNA topoisomerase 2"/>
    <property type="match status" value="2"/>
</dbReference>
<evidence type="ECO:0000256" key="10">
    <source>
        <dbReference type="ARBA" id="ARBA00022842"/>
    </source>
</evidence>
<dbReference type="GO" id="GO:0000722">
    <property type="term" value="P:telomere maintenance via recombination"/>
    <property type="evidence" value="ECO:0007669"/>
    <property type="project" value="EnsemblFungi"/>
</dbReference>
<dbReference type="InterPro" id="IPR031660">
    <property type="entry name" value="TOPRIM_C"/>
</dbReference>
<evidence type="ECO:0000256" key="2">
    <source>
        <dbReference type="ARBA" id="ARBA00001913"/>
    </source>
</evidence>
<feature type="compositionally biased region" description="Basic and acidic residues" evidence="18">
    <location>
        <begin position="1308"/>
        <end position="1319"/>
    </location>
</feature>
<dbReference type="InterPro" id="IPR020568">
    <property type="entry name" value="Ribosomal_Su5_D2-typ_SF"/>
</dbReference>
<dbReference type="GO" id="GO:0009303">
    <property type="term" value="P:rRNA transcription"/>
    <property type="evidence" value="ECO:0007669"/>
    <property type="project" value="EnsemblFungi"/>
</dbReference>
<keyword evidence="22" id="KW-1185">Reference proteome</keyword>
<dbReference type="GO" id="GO:0042802">
    <property type="term" value="F:identical protein binding"/>
    <property type="evidence" value="ECO:0007669"/>
    <property type="project" value="EnsemblFungi"/>
</dbReference>
<dbReference type="GO" id="GO:0046872">
    <property type="term" value="F:metal ion binding"/>
    <property type="evidence" value="ECO:0007669"/>
    <property type="project" value="UniProtKB-KW"/>
</dbReference>
<evidence type="ECO:0000256" key="17">
    <source>
        <dbReference type="SAM" id="Coils"/>
    </source>
</evidence>
<dbReference type="SMART" id="SM00434">
    <property type="entry name" value="TOP4c"/>
    <property type="match status" value="1"/>
</dbReference>
<dbReference type="PRINTS" id="PR00418">
    <property type="entry name" value="TPI2FAMILY"/>
</dbReference>
<dbReference type="InterPro" id="IPR013506">
    <property type="entry name" value="Topo_IIA_bsu_dom2"/>
</dbReference>
<comment type="cofactor">
    <cofactor evidence="2">
        <name>Ca(2+)</name>
        <dbReference type="ChEBI" id="CHEBI:29108"/>
    </cofactor>
</comment>
<dbReference type="SUPFAM" id="SSF56719">
    <property type="entry name" value="Type II DNA topoisomerase"/>
    <property type="match status" value="1"/>
</dbReference>
<evidence type="ECO:0000256" key="8">
    <source>
        <dbReference type="ARBA" id="ARBA00022741"/>
    </source>
</evidence>
<feature type="compositionally biased region" description="Basic residues" evidence="18">
    <location>
        <begin position="24"/>
        <end position="35"/>
    </location>
</feature>
<dbReference type="PROSITE" id="PS50880">
    <property type="entry name" value="TOPRIM"/>
    <property type="match status" value="1"/>
</dbReference>
<dbReference type="CDD" id="cd00187">
    <property type="entry name" value="TOP4c"/>
    <property type="match status" value="1"/>
</dbReference>
<dbReference type="Pfam" id="PF16898">
    <property type="entry name" value="TOPRIM_C"/>
    <property type="match status" value="1"/>
</dbReference>
<dbReference type="InterPro" id="IPR006171">
    <property type="entry name" value="TOPRIM_dom"/>
</dbReference>
<keyword evidence="9 16" id="KW-0067">ATP-binding</keyword>
<feature type="compositionally biased region" description="Basic residues" evidence="18">
    <location>
        <begin position="1488"/>
        <end position="1497"/>
    </location>
</feature>
<feature type="domain" description="Toprim" evidence="19">
    <location>
        <begin position="510"/>
        <end position="640"/>
    </location>
</feature>
<dbReference type="GO" id="GO:0003918">
    <property type="term" value="F:DNA topoisomerase type II (double strand cut, ATP-hydrolyzing) activity"/>
    <property type="evidence" value="ECO:0007669"/>
    <property type="project" value="UniProtKB-UniRule"/>
</dbReference>
<dbReference type="GO" id="GO:0000819">
    <property type="term" value="P:sister chromatid segregation"/>
    <property type="evidence" value="ECO:0007669"/>
    <property type="project" value="TreeGrafter"/>
</dbReference>
<keyword evidence="11 15" id="KW-0799">Topoisomerase</keyword>
<feature type="coiled-coil region" evidence="17">
    <location>
        <begin position="1218"/>
        <end position="1245"/>
    </location>
</feature>
<dbReference type="Pfam" id="PF02518">
    <property type="entry name" value="HATPase_c"/>
    <property type="match status" value="1"/>
</dbReference>
<dbReference type="PROSITE" id="PS52040">
    <property type="entry name" value="TOPO_IIA"/>
    <property type="match status" value="1"/>
</dbReference>
<evidence type="ECO:0000313" key="21">
    <source>
        <dbReference type="EMBL" id="ODV94073.1"/>
    </source>
</evidence>
<feature type="domain" description="Topo IIA-type catalytic" evidence="20">
    <location>
        <begin position="760"/>
        <end position="1225"/>
    </location>
</feature>
<organism evidence="21 22">
    <name type="scientific">Pachysolen tannophilus NRRL Y-2460</name>
    <dbReference type="NCBI Taxonomy" id="669874"/>
    <lineage>
        <taxon>Eukaryota</taxon>
        <taxon>Fungi</taxon>
        <taxon>Dikarya</taxon>
        <taxon>Ascomycota</taxon>
        <taxon>Saccharomycotina</taxon>
        <taxon>Pichiomycetes</taxon>
        <taxon>Pachysolenaceae</taxon>
        <taxon>Pachysolen</taxon>
    </lineage>
</organism>
<evidence type="ECO:0000256" key="7">
    <source>
        <dbReference type="ARBA" id="ARBA00022723"/>
    </source>
</evidence>
<reference evidence="22" key="1">
    <citation type="submission" date="2016-05" db="EMBL/GenBank/DDBJ databases">
        <title>Comparative genomics of biotechnologically important yeasts.</title>
        <authorList>
            <consortium name="DOE Joint Genome Institute"/>
            <person name="Riley R."/>
            <person name="Haridas S."/>
            <person name="Wolfe K.H."/>
            <person name="Lopes M.R."/>
            <person name="Hittinger C.T."/>
            <person name="Goker M."/>
            <person name="Salamov A."/>
            <person name="Wisecaver J."/>
            <person name="Long T.M."/>
            <person name="Aerts A.L."/>
            <person name="Barry K."/>
            <person name="Choi C."/>
            <person name="Clum A."/>
            <person name="Coughlan A.Y."/>
            <person name="Deshpande S."/>
            <person name="Douglass A.P."/>
            <person name="Hanson S.J."/>
            <person name="Klenk H.-P."/>
            <person name="Labutti K."/>
            <person name="Lapidus A."/>
            <person name="Lindquist E."/>
            <person name="Lipzen A."/>
            <person name="Meier-Kolthoff J.P."/>
            <person name="Ohm R.A."/>
            <person name="Otillar R.P."/>
            <person name="Pangilinan J."/>
            <person name="Peng Y."/>
            <person name="Rokas A."/>
            <person name="Rosa C.A."/>
            <person name="Scheuner C."/>
            <person name="Sibirny A.A."/>
            <person name="Slot J.C."/>
            <person name="Stielow J.B."/>
            <person name="Sun H."/>
            <person name="Kurtzman C.P."/>
            <person name="Blackwell M."/>
            <person name="Grigoriev I.V."/>
            <person name="Jeffries T.W."/>
        </authorList>
    </citation>
    <scope>NUCLEOTIDE SEQUENCE [LARGE SCALE GENOMIC DNA]</scope>
    <source>
        <strain evidence="22">NRRL Y-2460</strain>
    </source>
</reference>
<evidence type="ECO:0000256" key="6">
    <source>
        <dbReference type="ARBA" id="ARBA00019635"/>
    </source>
</evidence>
<dbReference type="GO" id="GO:0000795">
    <property type="term" value="C:synaptonemal complex"/>
    <property type="evidence" value="ECO:0007669"/>
    <property type="project" value="EnsemblFungi"/>
</dbReference>
<evidence type="ECO:0000256" key="16">
    <source>
        <dbReference type="RuleBase" id="RU362094"/>
    </source>
</evidence>
<dbReference type="PANTHER" id="PTHR10169">
    <property type="entry name" value="DNA TOPOISOMERASE/GYRASE"/>
    <property type="match status" value="1"/>
</dbReference>
<evidence type="ECO:0000256" key="5">
    <source>
        <dbReference type="ARBA" id="ARBA00012895"/>
    </source>
</evidence>
<evidence type="ECO:0000256" key="11">
    <source>
        <dbReference type="ARBA" id="ARBA00023029"/>
    </source>
</evidence>
<dbReference type="EC" id="5.6.2.2" evidence="5 16"/>
<dbReference type="SUPFAM" id="SSF54211">
    <property type="entry name" value="Ribosomal protein S5 domain 2-like"/>
    <property type="match status" value="1"/>
</dbReference>
<dbReference type="InterPro" id="IPR002205">
    <property type="entry name" value="Topo_IIA_dom_A"/>
</dbReference>